<proteinExistence type="predicted"/>
<dbReference type="AlphaFoldDB" id="A0AAD6HD18"/>
<comment type="caution">
    <text evidence="2">The sequence shown here is derived from an EMBL/GenBank/DDBJ whole genome shotgun (WGS) entry which is preliminary data.</text>
</comment>
<dbReference type="Proteomes" id="UP001215712">
    <property type="component" value="Unassembled WGS sequence"/>
</dbReference>
<keyword evidence="3" id="KW-1185">Reference proteome</keyword>
<evidence type="ECO:0000313" key="3">
    <source>
        <dbReference type="Proteomes" id="UP001215712"/>
    </source>
</evidence>
<gene>
    <name evidence="2" type="ORF">N7493_010613</name>
</gene>
<evidence type="ECO:0000313" key="2">
    <source>
        <dbReference type="EMBL" id="KAJ5709279.1"/>
    </source>
</evidence>
<accession>A0AAD6HD18</accession>
<organism evidence="2 3">
    <name type="scientific">Penicillium malachiteum</name>
    <dbReference type="NCBI Taxonomy" id="1324776"/>
    <lineage>
        <taxon>Eukaryota</taxon>
        <taxon>Fungi</taxon>
        <taxon>Dikarya</taxon>
        <taxon>Ascomycota</taxon>
        <taxon>Pezizomycotina</taxon>
        <taxon>Eurotiomycetes</taxon>
        <taxon>Eurotiomycetidae</taxon>
        <taxon>Eurotiales</taxon>
        <taxon>Aspergillaceae</taxon>
        <taxon>Penicillium</taxon>
    </lineage>
</organism>
<reference evidence="2" key="1">
    <citation type="journal article" date="2023" name="IMA Fungus">
        <title>Comparative genomic study of the Penicillium genus elucidates a diverse pangenome and 15 lateral gene transfer events.</title>
        <authorList>
            <person name="Petersen C."/>
            <person name="Sorensen T."/>
            <person name="Nielsen M.R."/>
            <person name="Sondergaard T.E."/>
            <person name="Sorensen J.L."/>
            <person name="Fitzpatrick D.A."/>
            <person name="Frisvad J.C."/>
            <person name="Nielsen K.L."/>
        </authorList>
    </citation>
    <scope>NUCLEOTIDE SEQUENCE</scope>
    <source>
        <strain evidence="2">IBT 17514</strain>
    </source>
</reference>
<name>A0AAD6HD18_9EURO</name>
<dbReference type="EMBL" id="JAQJAN010000019">
    <property type="protein sequence ID" value="KAJ5709279.1"/>
    <property type="molecule type" value="Genomic_DNA"/>
</dbReference>
<protein>
    <submittedName>
        <fullName evidence="2">Uncharacterized protein</fullName>
    </submittedName>
</protein>
<evidence type="ECO:0000256" key="1">
    <source>
        <dbReference type="SAM" id="MobiDB-lite"/>
    </source>
</evidence>
<feature type="region of interest" description="Disordered" evidence="1">
    <location>
        <begin position="110"/>
        <end position="132"/>
    </location>
</feature>
<reference evidence="2" key="2">
    <citation type="submission" date="2023-01" db="EMBL/GenBank/DDBJ databases">
        <authorList>
            <person name="Petersen C."/>
        </authorList>
    </citation>
    <scope>NUCLEOTIDE SEQUENCE</scope>
    <source>
        <strain evidence="2">IBT 17514</strain>
    </source>
</reference>
<sequence length="132" mass="14912">MFPHGSHPGMTGVTMMFRKHKITVMVDLKPYDNLSKAKNKLLLGLKSRPLTDINGDAIPEQTEDIELGVPVDRSNLSKGWKLLVVSEESGDKIEDVRRQNGDLIAFRFRDGSNANDDQSWDILVPEYDNDEQ</sequence>